<feature type="transmembrane region" description="Helical" evidence="1">
    <location>
        <begin position="51"/>
        <end position="70"/>
    </location>
</feature>
<reference evidence="2" key="1">
    <citation type="submission" date="2023-03" db="EMBL/GenBank/DDBJ databases">
        <title>Massive genome expansion in bonnet fungi (Mycena s.s.) driven by repeated elements and novel gene families across ecological guilds.</title>
        <authorList>
            <consortium name="Lawrence Berkeley National Laboratory"/>
            <person name="Harder C.B."/>
            <person name="Miyauchi S."/>
            <person name="Viragh M."/>
            <person name="Kuo A."/>
            <person name="Thoen E."/>
            <person name="Andreopoulos B."/>
            <person name="Lu D."/>
            <person name="Skrede I."/>
            <person name="Drula E."/>
            <person name="Henrissat B."/>
            <person name="Morin E."/>
            <person name="Kohler A."/>
            <person name="Barry K."/>
            <person name="LaButti K."/>
            <person name="Morin E."/>
            <person name="Salamov A."/>
            <person name="Lipzen A."/>
            <person name="Mereny Z."/>
            <person name="Hegedus B."/>
            <person name="Baldrian P."/>
            <person name="Stursova M."/>
            <person name="Weitz H."/>
            <person name="Taylor A."/>
            <person name="Grigoriev I.V."/>
            <person name="Nagy L.G."/>
            <person name="Martin F."/>
            <person name="Kauserud H."/>
        </authorList>
    </citation>
    <scope>NUCLEOTIDE SEQUENCE</scope>
    <source>
        <strain evidence="2">CBHHK002</strain>
    </source>
</reference>
<evidence type="ECO:0000313" key="3">
    <source>
        <dbReference type="Proteomes" id="UP001218218"/>
    </source>
</evidence>
<keyword evidence="3" id="KW-1185">Reference proteome</keyword>
<keyword evidence="1" id="KW-0472">Membrane</keyword>
<dbReference type="EMBL" id="JARIHO010000097">
    <property type="protein sequence ID" value="KAJ7305419.1"/>
    <property type="molecule type" value="Genomic_DNA"/>
</dbReference>
<comment type="caution">
    <text evidence="2">The sequence shown here is derived from an EMBL/GenBank/DDBJ whole genome shotgun (WGS) entry which is preliminary data.</text>
</comment>
<gene>
    <name evidence="2" type="ORF">DFH08DRAFT_976348</name>
</gene>
<evidence type="ECO:0000256" key="1">
    <source>
        <dbReference type="SAM" id="Phobius"/>
    </source>
</evidence>
<keyword evidence="1" id="KW-0812">Transmembrane</keyword>
<organism evidence="2 3">
    <name type="scientific">Mycena albidolilacea</name>
    <dbReference type="NCBI Taxonomy" id="1033008"/>
    <lineage>
        <taxon>Eukaryota</taxon>
        <taxon>Fungi</taxon>
        <taxon>Dikarya</taxon>
        <taxon>Basidiomycota</taxon>
        <taxon>Agaricomycotina</taxon>
        <taxon>Agaricomycetes</taxon>
        <taxon>Agaricomycetidae</taxon>
        <taxon>Agaricales</taxon>
        <taxon>Marasmiineae</taxon>
        <taxon>Mycenaceae</taxon>
        <taxon>Mycena</taxon>
    </lineage>
</organism>
<protein>
    <submittedName>
        <fullName evidence="2">Uncharacterized protein</fullName>
    </submittedName>
</protein>
<proteinExistence type="predicted"/>
<dbReference type="AlphaFoldDB" id="A0AAD6Z397"/>
<keyword evidence="1" id="KW-1133">Transmembrane helix</keyword>
<name>A0AAD6Z397_9AGAR</name>
<sequence length="169" mass="18852">MYWVDLYMSVEISAEAMEDLEPSEVRPRKEDWVKTEQDPVPNSSLSVPSTVVALVGAVALPFLSSVLLPFTKTSHMSKPTPRTLWQIRFRTHPPHSHLLTRVGLPRLCVPTHRARRRAALRGRTPGKVAKLVMGYATEMEWELTGAVKVGGFEGDGEGEEKRVEGMATM</sequence>
<dbReference type="Proteomes" id="UP001218218">
    <property type="component" value="Unassembled WGS sequence"/>
</dbReference>
<evidence type="ECO:0000313" key="2">
    <source>
        <dbReference type="EMBL" id="KAJ7305419.1"/>
    </source>
</evidence>
<accession>A0AAD6Z397</accession>